<proteinExistence type="predicted"/>
<evidence type="ECO:0000313" key="3">
    <source>
        <dbReference type="EMBL" id="MEO1758330.1"/>
    </source>
</evidence>
<reference evidence="3 6" key="3">
    <citation type="submission" date="2024-01" db="EMBL/GenBank/DDBJ databases">
        <title>The diversity of rhizobia nodulating Mimosa spp. in eleven states of Brazil covering several biomes is determined by host plant, location, and edaphic factors.</title>
        <authorList>
            <person name="Rouws L."/>
            <person name="Barauna A."/>
            <person name="Beukes C."/>
            <person name="De Faria S.M."/>
            <person name="Gross E."/>
            <person name="Dos Reis Junior F.B."/>
            <person name="Simon M."/>
            <person name="Maluk M."/>
            <person name="Odee D.W."/>
            <person name="Kenicer G."/>
            <person name="Young J.P.W."/>
            <person name="Reis V.M."/>
            <person name="Zilli J."/>
            <person name="James E.K."/>
        </authorList>
    </citation>
    <scope>NUCLEOTIDE SEQUENCE [LARGE SCALE GENOMIC DNA]</scope>
    <source>
        <strain evidence="3 6">JHI1651</strain>
    </source>
</reference>
<gene>
    <name evidence="4" type="ORF">A9O66_35470</name>
    <name evidence="3" type="ORF">VOI32_30910</name>
</gene>
<dbReference type="PANTHER" id="PTHR37461">
    <property type="entry name" value="ANTI-SIGMA-K FACTOR RSKA"/>
    <property type="match status" value="1"/>
</dbReference>
<name>A0A9Q6WQZ0_9BURK</name>
<dbReference type="PANTHER" id="PTHR37461:SF1">
    <property type="entry name" value="ANTI-SIGMA-K FACTOR RSKA"/>
    <property type="match status" value="1"/>
</dbReference>
<dbReference type="Proteomes" id="UP000509548">
    <property type="component" value="Plasmid unnamed"/>
</dbReference>
<organism evidence="4 5">
    <name type="scientific">Paraburkholderia caribensis</name>
    <dbReference type="NCBI Taxonomy" id="75105"/>
    <lineage>
        <taxon>Bacteria</taxon>
        <taxon>Pseudomonadati</taxon>
        <taxon>Pseudomonadota</taxon>
        <taxon>Betaproteobacteria</taxon>
        <taxon>Burkholderiales</taxon>
        <taxon>Burkholderiaceae</taxon>
        <taxon>Paraburkholderia</taxon>
    </lineage>
</organism>
<geneLocation type="plasmid" evidence="4">
    <name>unnamed</name>
</geneLocation>
<dbReference type="EMBL" id="JAYLVJ010000052">
    <property type="protein sequence ID" value="MEO1758330.1"/>
    <property type="molecule type" value="Genomic_DNA"/>
</dbReference>
<dbReference type="GO" id="GO:0016989">
    <property type="term" value="F:sigma factor antagonist activity"/>
    <property type="evidence" value="ECO:0007669"/>
    <property type="project" value="TreeGrafter"/>
</dbReference>
<dbReference type="Proteomes" id="UP001462961">
    <property type="component" value="Unassembled WGS sequence"/>
</dbReference>
<dbReference type="Pfam" id="PF10099">
    <property type="entry name" value="RskA_C"/>
    <property type="match status" value="1"/>
</dbReference>
<evidence type="ECO:0000259" key="2">
    <source>
        <dbReference type="Pfam" id="PF10099"/>
    </source>
</evidence>
<dbReference type="GO" id="GO:0006417">
    <property type="term" value="P:regulation of translation"/>
    <property type="evidence" value="ECO:0007669"/>
    <property type="project" value="TreeGrafter"/>
</dbReference>
<dbReference type="InterPro" id="IPR018764">
    <property type="entry name" value="RskA_C"/>
</dbReference>
<evidence type="ECO:0000313" key="4">
    <source>
        <dbReference type="EMBL" id="QLB67698.1"/>
    </source>
</evidence>
<evidence type="ECO:0000313" key="5">
    <source>
        <dbReference type="Proteomes" id="UP000509548"/>
    </source>
</evidence>
<evidence type="ECO:0000313" key="6">
    <source>
        <dbReference type="Proteomes" id="UP001462961"/>
    </source>
</evidence>
<reference evidence="4 5" key="1">
    <citation type="journal article" date="2014" name="Genome Announc.">
        <title>Draft Genome Sequence of the Haloacid-Degrading Burkholderia caribensis Strain MBA4.</title>
        <authorList>
            <person name="Pan Y."/>
            <person name="Kong K.F."/>
            <person name="Tsang J.S."/>
        </authorList>
    </citation>
    <scope>NUCLEOTIDE SEQUENCE [LARGE SCALE GENOMIC DNA]</scope>
    <source>
        <strain evidence="4 5">852011</strain>
    </source>
</reference>
<dbReference type="InterPro" id="IPR051474">
    <property type="entry name" value="Anti-sigma-K/W_factor"/>
</dbReference>
<protein>
    <submittedName>
        <fullName evidence="3">Anti-sigma factor</fullName>
    </submittedName>
</protein>
<dbReference type="GO" id="GO:0005886">
    <property type="term" value="C:plasma membrane"/>
    <property type="evidence" value="ECO:0007669"/>
    <property type="project" value="InterPro"/>
</dbReference>
<feature type="domain" description="Anti-sigma K factor RskA C-terminal" evidence="2">
    <location>
        <begin position="101"/>
        <end position="230"/>
    </location>
</feature>
<keyword evidence="6" id="KW-1185">Reference proteome</keyword>
<feature type="region of interest" description="Disordered" evidence="1">
    <location>
        <begin position="214"/>
        <end position="239"/>
    </location>
</feature>
<reference evidence="4" key="2">
    <citation type="submission" date="2016-06" db="EMBL/GenBank/DDBJ databases">
        <authorList>
            <person name="Huang P."/>
            <person name="Jiang X."/>
            <person name="Liu X."/>
        </authorList>
    </citation>
    <scope>NUCLEOTIDE SEQUENCE</scope>
    <source>
        <strain evidence="4">852011</strain>
        <plasmid evidence="4">unnamed</plasmid>
    </source>
</reference>
<sequence>MNTPAPSDENDLRCAEYVLGVLSDDERVAIELAMQQEPGMAQSLARWQARLMPLTEDLADVVPPAHIWDYVRAQLGWAEADRRPGLWNALSFWRWTGLTSVVAACALAIVLTRTVTLHNVPTPTAGTQYLVATLERQGAGAGWTATVDMQHAQIVVVPPQDFTVAANQSTEMWLIPQGMKPISLGVIDAQRPTLVRVAQAQLQRLGPQTKLAVSLEPRGGSPTGQPTGPVLAAGNPHEI</sequence>
<evidence type="ECO:0000256" key="1">
    <source>
        <dbReference type="SAM" id="MobiDB-lite"/>
    </source>
</evidence>
<dbReference type="AlphaFoldDB" id="A0A9Q6WQZ0"/>
<geneLocation type="plasmid" evidence="5"/>
<keyword evidence="4" id="KW-0614">Plasmid</keyword>
<dbReference type="RefSeq" id="WP_107203146.1">
    <property type="nucleotide sequence ID" value="NZ_CP015960.1"/>
</dbReference>
<accession>A0A9Q6WQZ0</accession>
<dbReference type="EMBL" id="CP015960">
    <property type="protein sequence ID" value="QLB67698.1"/>
    <property type="molecule type" value="Genomic_DNA"/>
</dbReference>